<dbReference type="InterPro" id="IPR002901">
    <property type="entry name" value="MGlyc_endo_b_GlcNAc-like_dom"/>
</dbReference>
<dbReference type="SMART" id="SM00047">
    <property type="entry name" value="LYZ2"/>
    <property type="match status" value="1"/>
</dbReference>
<comment type="caution">
    <text evidence="5">The sequence shown here is derived from an EMBL/GenBank/DDBJ whole genome shotgun (WGS) entry which is preliminary data.</text>
</comment>
<dbReference type="Pfam" id="PF01832">
    <property type="entry name" value="Glucosaminidase"/>
    <property type="match status" value="1"/>
</dbReference>
<reference evidence="5 6" key="1">
    <citation type="journal article" date="2021" name="Sci. Rep.">
        <title>The distribution of antibiotic resistance genes in chicken gut microbiota commensals.</title>
        <authorList>
            <person name="Juricova H."/>
            <person name="Matiasovicova J."/>
            <person name="Kubasova T."/>
            <person name="Cejkova D."/>
            <person name="Rychlik I."/>
        </authorList>
    </citation>
    <scope>NUCLEOTIDE SEQUENCE [LARGE SCALE GENOMIC DNA]</scope>
    <source>
        <strain evidence="5 6">An810</strain>
    </source>
</reference>
<accession>A0ABS2EN18</accession>
<feature type="signal peptide" evidence="3">
    <location>
        <begin position="1"/>
        <end position="24"/>
    </location>
</feature>
<keyword evidence="6" id="KW-1185">Reference proteome</keyword>
<gene>
    <name evidence="5" type="ORF">H5993_03920</name>
</gene>
<name>A0ABS2EN18_9LACO</name>
<dbReference type="GO" id="GO:0016787">
    <property type="term" value="F:hydrolase activity"/>
    <property type="evidence" value="ECO:0007669"/>
    <property type="project" value="UniProtKB-KW"/>
</dbReference>
<evidence type="ECO:0000256" key="3">
    <source>
        <dbReference type="SAM" id="SignalP"/>
    </source>
</evidence>
<dbReference type="PANTHER" id="PTHR33308:SF9">
    <property type="entry name" value="PEPTIDOGLYCAN HYDROLASE FLGJ"/>
    <property type="match status" value="1"/>
</dbReference>
<dbReference type="Proteomes" id="UP000776629">
    <property type="component" value="Unassembled WGS sequence"/>
</dbReference>
<dbReference type="Gene3D" id="1.10.530.10">
    <property type="match status" value="1"/>
</dbReference>
<sequence>MKIRTTFLILAMVATLANPLSAQAAPLSEDMEQLAKAIVQQQRAPLTPAERAEMPLDVQADFDQKLFLLTNIYQEAFKQGVQAGLKNQWQPNYKDEVALAGYQAGFNLGKNLQEKDKSASDRVINVKPSQPASKDKVVIPVNDEPEGVGDSIPEITPSVTEDAQVQTDNTDYSNQVPTPSRQAFIEKIAPVAQEIAAAHDLYPSVLIAQAALESDFGSSDLARQHHNYFGIKGFFQSQGVSLPTVEHLNGRDIKVMGTFRHYPNDMASLEDYASVLNQPLYVNVHRKFASTYRQATYALTGKYATDPNYNRKLNAIIEGYGLV</sequence>
<dbReference type="PANTHER" id="PTHR33308">
    <property type="entry name" value="PEPTIDOGLYCAN HYDROLASE FLGJ"/>
    <property type="match status" value="1"/>
</dbReference>
<evidence type="ECO:0000256" key="2">
    <source>
        <dbReference type="ARBA" id="ARBA00022801"/>
    </source>
</evidence>
<dbReference type="InterPro" id="IPR051056">
    <property type="entry name" value="Glycosyl_Hydrolase_73"/>
</dbReference>
<dbReference type="RefSeq" id="WP_204776304.1">
    <property type="nucleotide sequence ID" value="NZ_JACJJQ010000013.1"/>
</dbReference>
<evidence type="ECO:0000313" key="5">
    <source>
        <dbReference type="EMBL" id="MBM6753908.1"/>
    </source>
</evidence>
<evidence type="ECO:0000259" key="4">
    <source>
        <dbReference type="SMART" id="SM00047"/>
    </source>
</evidence>
<feature type="domain" description="Mannosyl-glycoprotein endo-beta-N-acetylglucosamidase-like" evidence="4">
    <location>
        <begin position="173"/>
        <end position="321"/>
    </location>
</feature>
<proteinExistence type="inferred from homology"/>
<keyword evidence="3" id="KW-0732">Signal</keyword>
<feature type="chain" id="PRO_5047289807" evidence="3">
    <location>
        <begin position="25"/>
        <end position="323"/>
    </location>
</feature>
<protein>
    <submittedName>
        <fullName evidence="5">Glycoside hydrolase family 73 protein</fullName>
    </submittedName>
</protein>
<dbReference type="EMBL" id="JACJJQ010000013">
    <property type="protein sequence ID" value="MBM6753908.1"/>
    <property type="molecule type" value="Genomic_DNA"/>
</dbReference>
<comment type="similarity">
    <text evidence="1">Belongs to the glycosyl hydrolase 73 family.</text>
</comment>
<keyword evidence="2 5" id="KW-0378">Hydrolase</keyword>
<evidence type="ECO:0000256" key="1">
    <source>
        <dbReference type="ARBA" id="ARBA00010266"/>
    </source>
</evidence>
<organism evidence="5 6">
    <name type="scientific">Limosilactobacillus alvi</name>
    <dbReference type="NCBI Taxonomy" id="990412"/>
    <lineage>
        <taxon>Bacteria</taxon>
        <taxon>Bacillati</taxon>
        <taxon>Bacillota</taxon>
        <taxon>Bacilli</taxon>
        <taxon>Lactobacillales</taxon>
        <taxon>Lactobacillaceae</taxon>
        <taxon>Limosilactobacillus</taxon>
    </lineage>
</organism>
<dbReference type="Gene3D" id="4.10.80.30">
    <property type="entry name" value="DNA polymerase, domain 6"/>
    <property type="match status" value="1"/>
</dbReference>
<evidence type="ECO:0000313" key="6">
    <source>
        <dbReference type="Proteomes" id="UP000776629"/>
    </source>
</evidence>